<evidence type="ECO:0000313" key="2">
    <source>
        <dbReference type="EMBL" id="CAH1389441.1"/>
    </source>
</evidence>
<dbReference type="AlphaFoldDB" id="A0A9P0E0E1"/>
<reference evidence="2" key="1">
    <citation type="submission" date="2022-01" db="EMBL/GenBank/DDBJ databases">
        <authorList>
            <person name="King R."/>
        </authorList>
    </citation>
    <scope>NUCLEOTIDE SEQUENCE</scope>
</reference>
<keyword evidence="3" id="KW-1185">Reference proteome</keyword>
<proteinExistence type="predicted"/>
<dbReference type="Proteomes" id="UP001152798">
    <property type="component" value="Chromosome 1"/>
</dbReference>
<protein>
    <submittedName>
        <fullName evidence="2">Uncharacterized protein</fullName>
    </submittedName>
</protein>
<name>A0A9P0E0E1_NEZVI</name>
<feature type="region of interest" description="Disordered" evidence="1">
    <location>
        <begin position="120"/>
        <end position="140"/>
    </location>
</feature>
<evidence type="ECO:0000313" key="3">
    <source>
        <dbReference type="Proteomes" id="UP001152798"/>
    </source>
</evidence>
<dbReference type="EMBL" id="OV725077">
    <property type="protein sequence ID" value="CAH1389441.1"/>
    <property type="molecule type" value="Genomic_DNA"/>
</dbReference>
<dbReference type="PANTHER" id="PTHR13582:SF0">
    <property type="entry name" value="M-PHASE PHOSPHOPROTEIN 6"/>
    <property type="match status" value="1"/>
</dbReference>
<dbReference type="PANTHER" id="PTHR13582">
    <property type="entry name" value="M-PHASE PHOSPHOPROTEIN 6"/>
    <property type="match status" value="1"/>
</dbReference>
<dbReference type="OrthoDB" id="20403at2759"/>
<dbReference type="GO" id="GO:0000460">
    <property type="term" value="P:maturation of 5.8S rRNA"/>
    <property type="evidence" value="ECO:0007669"/>
    <property type="project" value="TreeGrafter"/>
</dbReference>
<sequence>MPKDRHGRTRLSKSVLEMKFMQRSKQRILAEEEADESRAVHETEITEEMKNAQNKFAIVSSYVPCQDLIIGRVSYGGMNPEIEKLMAGKEVEPVPDQSSMERDITNWEMLKLSSVAQSMANKFSTKKSRNKAMKRLKNEK</sequence>
<dbReference type="InterPro" id="IPR019324">
    <property type="entry name" value="MPP6"/>
</dbReference>
<feature type="compositionally biased region" description="Basic residues" evidence="1">
    <location>
        <begin position="124"/>
        <end position="140"/>
    </location>
</feature>
<accession>A0A9P0E0E1</accession>
<dbReference type="Pfam" id="PF10175">
    <property type="entry name" value="MPP6"/>
    <property type="match status" value="1"/>
</dbReference>
<gene>
    <name evidence="2" type="ORF">NEZAVI_LOCUS848</name>
</gene>
<evidence type="ECO:0000256" key="1">
    <source>
        <dbReference type="SAM" id="MobiDB-lite"/>
    </source>
</evidence>
<organism evidence="2 3">
    <name type="scientific">Nezara viridula</name>
    <name type="common">Southern green stink bug</name>
    <name type="synonym">Cimex viridulus</name>
    <dbReference type="NCBI Taxonomy" id="85310"/>
    <lineage>
        <taxon>Eukaryota</taxon>
        <taxon>Metazoa</taxon>
        <taxon>Ecdysozoa</taxon>
        <taxon>Arthropoda</taxon>
        <taxon>Hexapoda</taxon>
        <taxon>Insecta</taxon>
        <taxon>Pterygota</taxon>
        <taxon>Neoptera</taxon>
        <taxon>Paraneoptera</taxon>
        <taxon>Hemiptera</taxon>
        <taxon>Heteroptera</taxon>
        <taxon>Panheteroptera</taxon>
        <taxon>Pentatomomorpha</taxon>
        <taxon>Pentatomoidea</taxon>
        <taxon>Pentatomidae</taxon>
        <taxon>Pentatominae</taxon>
        <taxon>Nezara</taxon>
    </lineage>
</organism>